<dbReference type="RefSeq" id="WP_173284197.1">
    <property type="nucleotide sequence ID" value="NZ_CP054020.1"/>
</dbReference>
<proteinExistence type="predicted"/>
<dbReference type="AlphaFoldDB" id="A0A7D4SIG6"/>
<evidence type="ECO:0000313" key="2">
    <source>
        <dbReference type="EMBL" id="QKI88599.1"/>
    </source>
</evidence>
<keyword evidence="1" id="KW-0812">Transmembrane</keyword>
<keyword evidence="1" id="KW-0472">Membrane</keyword>
<sequence>MLKRKESQKGAVMLETAYVLPVLLGVVLFIVETLSFALNSLLVNDVLTDIHLTIVDEVQEISSLESGESPSSSVLYAYCDGGSVRLPVGENESMTALAVSALEAKGVAMLDSNPAKVTVSMQTESGFDLYLIRFTGTADLLVLPNFLNELLPMDVDTVVSIKASCVSS</sequence>
<dbReference type="KEGG" id="txa:HQN79_02925"/>
<accession>A0A7D4SIG6</accession>
<protein>
    <recommendedName>
        <fullName evidence="4">TadE-like protein</fullName>
    </recommendedName>
</protein>
<gene>
    <name evidence="2" type="ORF">HQN79_02925</name>
</gene>
<evidence type="ECO:0000313" key="3">
    <source>
        <dbReference type="Proteomes" id="UP000504724"/>
    </source>
</evidence>
<organism evidence="2 3">
    <name type="scientific">Thiomicrorhabdus xiamenensis</name>
    <dbReference type="NCBI Taxonomy" id="2739063"/>
    <lineage>
        <taxon>Bacteria</taxon>
        <taxon>Pseudomonadati</taxon>
        <taxon>Pseudomonadota</taxon>
        <taxon>Gammaproteobacteria</taxon>
        <taxon>Thiotrichales</taxon>
        <taxon>Piscirickettsiaceae</taxon>
        <taxon>Thiomicrorhabdus</taxon>
    </lineage>
</organism>
<reference evidence="2 3" key="1">
    <citation type="submission" date="2020-05" db="EMBL/GenBank/DDBJ databases">
        <title>Thiomicrorhabdus sediminis sp.nov. and Thiomicrorhabdus xiamenensis sp.nov., novel sulfur-oxidizing bacteria isolated from coastal sediment.</title>
        <authorList>
            <person name="Liu X."/>
        </authorList>
    </citation>
    <scope>NUCLEOTIDE SEQUENCE [LARGE SCALE GENOMIC DNA]</scope>
    <source>
        <strain evidence="2 3">G2</strain>
    </source>
</reference>
<evidence type="ECO:0000256" key="1">
    <source>
        <dbReference type="SAM" id="Phobius"/>
    </source>
</evidence>
<keyword evidence="1" id="KW-1133">Transmembrane helix</keyword>
<name>A0A7D4SIG6_9GAMM</name>
<dbReference type="EMBL" id="CP054020">
    <property type="protein sequence ID" value="QKI88599.1"/>
    <property type="molecule type" value="Genomic_DNA"/>
</dbReference>
<evidence type="ECO:0008006" key="4">
    <source>
        <dbReference type="Google" id="ProtNLM"/>
    </source>
</evidence>
<keyword evidence="3" id="KW-1185">Reference proteome</keyword>
<feature type="transmembrane region" description="Helical" evidence="1">
    <location>
        <begin position="12"/>
        <end position="31"/>
    </location>
</feature>
<dbReference type="Proteomes" id="UP000504724">
    <property type="component" value="Chromosome"/>
</dbReference>